<feature type="transmembrane region" description="Helical" evidence="7">
    <location>
        <begin position="415"/>
        <end position="434"/>
    </location>
</feature>
<evidence type="ECO:0000256" key="6">
    <source>
        <dbReference type="ARBA" id="ARBA00023136"/>
    </source>
</evidence>
<keyword evidence="3" id="KW-1003">Cell membrane</keyword>
<comment type="subcellular location">
    <subcellularLocation>
        <location evidence="1">Cell membrane</location>
        <topology evidence="1">Multi-pass membrane protein</topology>
    </subcellularLocation>
</comment>
<dbReference type="InterPro" id="IPR050833">
    <property type="entry name" value="Poly_Biosynth_Transport"/>
</dbReference>
<dbReference type="EMBL" id="DSVI01000019">
    <property type="protein sequence ID" value="HGT48763.1"/>
    <property type="molecule type" value="Genomic_DNA"/>
</dbReference>
<dbReference type="CDD" id="cd13127">
    <property type="entry name" value="MATE_tuaB_like"/>
    <property type="match status" value="1"/>
</dbReference>
<keyword evidence="4 7" id="KW-0812">Transmembrane</keyword>
<sequence>MTLVDKTISGLTWSFIDNFLNNGLTFIIGIILARLLEPKEFGLIGMIMIFIAVAQSFVDSGFSQALIRKKDCTEKDYNTVFYFNILVSVIFYIILFFSAGLISSFFNQVELINIIKVMGLSVILNGFGIVQGAQLTKEIDIKTQTKISAIANTASGLLSIYLAYIGFGVWSLVWRSMSNNLIRIILLWMWHKWRPKLIFSIQSFKELFGFGSKLLASGLLNTIFENLYYLVIGKYFSAQQLGYYTRALTFASLPSLNINGVVQRVSYPVLSKLQDDNKLLQTGFKKLIKNTMFITFILMMIMAAVAKPLILTLIGQKWIQAVIYLQLLCFSLMLYPLHSLNLNVLNVKGRSDLFLKLEIIKKILVIPVILVGIIWGIIPMILGMIIHSFICYFLNSRYAGLMIDYSVIEQIKDITPGFILAGTVAIIIFIPSLFINTIPIILLTGQLLLAALLVLTISEMTKLEPYLEIKEIVLEKFLRR</sequence>
<comment type="caution">
    <text evidence="8">The sequence shown here is derived from an EMBL/GenBank/DDBJ whole genome shotgun (WGS) entry which is preliminary data.</text>
</comment>
<evidence type="ECO:0000256" key="5">
    <source>
        <dbReference type="ARBA" id="ARBA00022989"/>
    </source>
</evidence>
<evidence type="ECO:0000313" key="8">
    <source>
        <dbReference type="EMBL" id="HGT48763.1"/>
    </source>
</evidence>
<feature type="transmembrane region" description="Helical" evidence="7">
    <location>
        <begin position="359"/>
        <end position="378"/>
    </location>
</feature>
<feature type="transmembrane region" description="Helical" evidence="7">
    <location>
        <begin position="318"/>
        <end position="338"/>
    </location>
</feature>
<protein>
    <submittedName>
        <fullName evidence="8">Lipopolysaccharide biosynthesis protein</fullName>
    </submittedName>
</protein>
<evidence type="ECO:0000256" key="7">
    <source>
        <dbReference type="SAM" id="Phobius"/>
    </source>
</evidence>
<feature type="transmembrane region" description="Helical" evidence="7">
    <location>
        <begin position="12"/>
        <end position="35"/>
    </location>
</feature>
<dbReference type="GO" id="GO:0005886">
    <property type="term" value="C:plasma membrane"/>
    <property type="evidence" value="ECO:0007669"/>
    <property type="project" value="UniProtKB-SubCell"/>
</dbReference>
<feature type="transmembrane region" description="Helical" evidence="7">
    <location>
        <begin position="114"/>
        <end position="135"/>
    </location>
</feature>
<feature type="transmembrane region" description="Helical" evidence="7">
    <location>
        <begin position="440"/>
        <end position="457"/>
    </location>
</feature>
<dbReference type="Pfam" id="PF13440">
    <property type="entry name" value="Polysacc_synt_3"/>
    <property type="match status" value="1"/>
</dbReference>
<evidence type="ECO:0000256" key="2">
    <source>
        <dbReference type="ARBA" id="ARBA00007430"/>
    </source>
</evidence>
<evidence type="ECO:0000256" key="1">
    <source>
        <dbReference type="ARBA" id="ARBA00004651"/>
    </source>
</evidence>
<evidence type="ECO:0000256" key="4">
    <source>
        <dbReference type="ARBA" id="ARBA00022692"/>
    </source>
</evidence>
<accession>A0A832DIT1</accession>
<organism evidence="8">
    <name type="scientific">Ignavibacterium album</name>
    <dbReference type="NCBI Taxonomy" id="591197"/>
    <lineage>
        <taxon>Bacteria</taxon>
        <taxon>Pseudomonadati</taxon>
        <taxon>Ignavibacteriota</taxon>
        <taxon>Ignavibacteria</taxon>
        <taxon>Ignavibacteriales</taxon>
        <taxon>Ignavibacteriaceae</taxon>
        <taxon>Ignavibacterium</taxon>
    </lineage>
</organism>
<feature type="transmembrane region" description="Helical" evidence="7">
    <location>
        <begin position="287"/>
        <end position="306"/>
    </location>
</feature>
<feature type="transmembrane region" description="Helical" evidence="7">
    <location>
        <begin position="79"/>
        <end position="102"/>
    </location>
</feature>
<reference evidence="8" key="1">
    <citation type="journal article" date="2020" name="mSystems">
        <title>Genome- and Community-Level Interaction Insights into Carbon Utilization and Element Cycling Functions of Hydrothermarchaeota in Hydrothermal Sediment.</title>
        <authorList>
            <person name="Zhou Z."/>
            <person name="Liu Y."/>
            <person name="Xu W."/>
            <person name="Pan J."/>
            <person name="Luo Z.H."/>
            <person name="Li M."/>
        </authorList>
    </citation>
    <scope>NUCLEOTIDE SEQUENCE [LARGE SCALE GENOMIC DNA]</scope>
    <source>
        <strain evidence="8">SpSt-500</strain>
    </source>
</reference>
<dbReference type="PANTHER" id="PTHR30250">
    <property type="entry name" value="PST FAMILY PREDICTED COLANIC ACID TRANSPORTER"/>
    <property type="match status" value="1"/>
</dbReference>
<keyword evidence="5 7" id="KW-1133">Transmembrane helix</keyword>
<gene>
    <name evidence="8" type="ORF">ENS56_12050</name>
</gene>
<name>A0A832DIT1_9BACT</name>
<dbReference type="AlphaFoldDB" id="A0A832DIT1"/>
<evidence type="ECO:0000256" key="3">
    <source>
        <dbReference type="ARBA" id="ARBA00022475"/>
    </source>
</evidence>
<dbReference type="PANTHER" id="PTHR30250:SF10">
    <property type="entry name" value="LIPOPOLYSACCHARIDE BIOSYNTHESIS PROTEIN WZXC"/>
    <property type="match status" value="1"/>
</dbReference>
<feature type="transmembrane region" description="Helical" evidence="7">
    <location>
        <begin position="41"/>
        <end position="58"/>
    </location>
</feature>
<proteinExistence type="inferred from homology"/>
<feature type="transmembrane region" description="Helical" evidence="7">
    <location>
        <begin position="147"/>
        <end position="166"/>
    </location>
</feature>
<keyword evidence="6 7" id="KW-0472">Membrane</keyword>
<comment type="similarity">
    <text evidence="2">Belongs to the polysaccharide synthase family.</text>
</comment>